<evidence type="ECO:0000313" key="2">
    <source>
        <dbReference type="EMBL" id="OCS87042.1"/>
    </source>
</evidence>
<dbReference type="EMBL" id="MATO01000058">
    <property type="protein sequence ID" value="OCS87042.1"/>
    <property type="molecule type" value="Genomic_DNA"/>
</dbReference>
<evidence type="ECO:0008006" key="4">
    <source>
        <dbReference type="Google" id="ProtNLM"/>
    </source>
</evidence>
<dbReference type="Proteomes" id="UP000093482">
    <property type="component" value="Unassembled WGS sequence"/>
</dbReference>
<gene>
    <name evidence="2" type="ORF">A6K76_14000</name>
</gene>
<reference evidence="2 3" key="1">
    <citation type="submission" date="2016-07" db="EMBL/GenBank/DDBJ databases">
        <title>Caryophanon latum genome sequencing.</title>
        <authorList>
            <person name="Verma A."/>
            <person name="Pal Y."/>
            <person name="Krishnamurthi S."/>
        </authorList>
    </citation>
    <scope>NUCLEOTIDE SEQUENCE [LARGE SCALE GENOMIC DNA]</scope>
    <source>
        <strain evidence="2 3">DSM 14151</strain>
    </source>
</reference>
<keyword evidence="1" id="KW-1133">Transmembrane helix</keyword>
<dbReference type="AlphaFoldDB" id="A0A1C0YIN3"/>
<keyword evidence="1" id="KW-0812">Transmembrane</keyword>
<evidence type="ECO:0000256" key="1">
    <source>
        <dbReference type="SAM" id="Phobius"/>
    </source>
</evidence>
<organism evidence="2 3">
    <name type="scientific">Caryophanon latum</name>
    <dbReference type="NCBI Taxonomy" id="33977"/>
    <lineage>
        <taxon>Bacteria</taxon>
        <taxon>Bacillati</taxon>
        <taxon>Bacillota</taxon>
        <taxon>Bacilli</taxon>
        <taxon>Bacillales</taxon>
        <taxon>Caryophanaceae</taxon>
        <taxon>Caryophanon</taxon>
    </lineage>
</organism>
<comment type="caution">
    <text evidence="2">The sequence shown here is derived from an EMBL/GenBank/DDBJ whole genome shotgun (WGS) entry which is preliminary data.</text>
</comment>
<proteinExistence type="predicted"/>
<name>A0A1C0YIN3_9BACL</name>
<feature type="transmembrane region" description="Helical" evidence="1">
    <location>
        <begin position="125"/>
        <end position="148"/>
    </location>
</feature>
<evidence type="ECO:0000313" key="3">
    <source>
        <dbReference type="Proteomes" id="UP000093482"/>
    </source>
</evidence>
<feature type="transmembrane region" description="Helical" evidence="1">
    <location>
        <begin position="41"/>
        <end position="60"/>
    </location>
</feature>
<feature type="transmembrane region" description="Helical" evidence="1">
    <location>
        <begin position="84"/>
        <end position="113"/>
    </location>
</feature>
<keyword evidence="3" id="KW-1185">Reference proteome</keyword>
<feature type="transmembrane region" description="Helical" evidence="1">
    <location>
        <begin position="168"/>
        <end position="190"/>
    </location>
</feature>
<feature type="transmembrane region" description="Helical" evidence="1">
    <location>
        <begin position="202"/>
        <end position="223"/>
    </location>
</feature>
<sequence>MSYLRKGNFLVFNYSIWRTFVKPAPFHNALQQEMEFKGYKLRVFLVFLAIAVFFLVRDLWGLGTEQATALFAQGFMDQYVTARYVSALGATLLGMLYFAFHYYIVTYFLYLLTELPYKWIQRVQVYVICILLVEKLIHFIVFYNVGYATNLSFLSLAPILAQWTTNEFTLFLLNQLTVGVVAIIGVQYAFLKKWNESNNAPLLFKIIFVHIIIAIFVAIISVLPLQDWLVGGL</sequence>
<accession>A0A1C0YIN3</accession>
<protein>
    <recommendedName>
        <fullName evidence="4">Yip1 domain-containing protein</fullName>
    </recommendedName>
</protein>
<keyword evidence="1" id="KW-0472">Membrane</keyword>